<evidence type="ECO:0000313" key="13">
    <source>
        <dbReference type="EMBL" id="KRY22848.1"/>
    </source>
</evidence>
<feature type="domain" description="FYVE-type" evidence="11">
    <location>
        <begin position="163"/>
        <end position="223"/>
    </location>
</feature>
<feature type="region of interest" description="Disordered" evidence="9">
    <location>
        <begin position="491"/>
        <end position="534"/>
    </location>
</feature>
<dbReference type="GO" id="GO:0016020">
    <property type="term" value="C:membrane"/>
    <property type="evidence" value="ECO:0007669"/>
    <property type="project" value="InterPro"/>
</dbReference>
<evidence type="ECO:0000256" key="5">
    <source>
        <dbReference type="ARBA" id="ARBA00022837"/>
    </source>
</evidence>
<dbReference type="CDD" id="cd04035">
    <property type="entry name" value="C2A_Rabphilin_Doc2"/>
    <property type="match status" value="1"/>
</dbReference>
<dbReference type="GO" id="GO:0006886">
    <property type="term" value="P:intracellular protein transport"/>
    <property type="evidence" value="ECO:0007669"/>
    <property type="project" value="InterPro"/>
</dbReference>
<dbReference type="OrthoDB" id="270970at2759"/>
<dbReference type="InterPro" id="IPR001565">
    <property type="entry name" value="Synaptotagmin"/>
</dbReference>
<evidence type="ECO:0000256" key="1">
    <source>
        <dbReference type="ARBA" id="ARBA00022723"/>
    </source>
</evidence>
<name>A0A0V1ADH4_9BILA</name>
<evidence type="ECO:0000256" key="2">
    <source>
        <dbReference type="ARBA" id="ARBA00022737"/>
    </source>
</evidence>
<dbReference type="InterPro" id="IPR000008">
    <property type="entry name" value="C2_dom"/>
</dbReference>
<evidence type="ECO:0000256" key="9">
    <source>
        <dbReference type="SAM" id="MobiDB-lite"/>
    </source>
</evidence>
<dbReference type="PANTHER" id="PTHR45729:SF6">
    <property type="entry name" value="RABPHILIN, ISOFORM A"/>
    <property type="match status" value="1"/>
</dbReference>
<keyword evidence="1" id="KW-0479">Metal-binding</keyword>
<dbReference type="SUPFAM" id="SSF49562">
    <property type="entry name" value="C2 domain (Calcium/lipid-binding domain, CaLB)"/>
    <property type="match status" value="2"/>
</dbReference>
<comment type="subcellular location">
    <subcellularLocation>
        <location evidence="7">Synapse</location>
    </subcellularLocation>
</comment>
<dbReference type="AlphaFoldDB" id="A0A0V1ADH4"/>
<dbReference type="SUPFAM" id="SSF57903">
    <property type="entry name" value="FYVE/PHD zinc finger"/>
    <property type="match status" value="1"/>
</dbReference>
<dbReference type="PROSITE" id="PS50916">
    <property type="entry name" value="RABBD"/>
    <property type="match status" value="1"/>
</dbReference>
<dbReference type="Pfam" id="PF02318">
    <property type="entry name" value="FYVE_2"/>
    <property type="match status" value="1"/>
</dbReference>
<dbReference type="InterPro" id="IPR041282">
    <property type="entry name" value="FYVE_2"/>
</dbReference>
<evidence type="ECO:0000313" key="14">
    <source>
        <dbReference type="Proteomes" id="UP000054783"/>
    </source>
</evidence>
<dbReference type="PANTHER" id="PTHR45729">
    <property type="entry name" value="RABPHILIN, ISOFORM A"/>
    <property type="match status" value="1"/>
</dbReference>
<dbReference type="GO" id="GO:0031267">
    <property type="term" value="F:small GTPase binding"/>
    <property type="evidence" value="ECO:0007669"/>
    <property type="project" value="InterPro"/>
</dbReference>
<evidence type="ECO:0000256" key="8">
    <source>
        <dbReference type="PROSITE-ProRule" id="PRU00091"/>
    </source>
</evidence>
<keyword evidence="6" id="KW-0770">Synapse</keyword>
<proteinExistence type="predicted"/>
<dbReference type="PROSITE" id="PS50178">
    <property type="entry name" value="ZF_FYVE"/>
    <property type="match status" value="1"/>
</dbReference>
<dbReference type="PRINTS" id="PR00360">
    <property type="entry name" value="C2DOMAIN"/>
</dbReference>
<dbReference type="GO" id="GO:0017158">
    <property type="term" value="P:regulation of calcium ion-dependent exocytosis"/>
    <property type="evidence" value="ECO:0007669"/>
    <property type="project" value="TreeGrafter"/>
</dbReference>
<reference evidence="13 14" key="1">
    <citation type="submission" date="2015-01" db="EMBL/GenBank/DDBJ databases">
        <title>Evolution of Trichinella species and genotypes.</title>
        <authorList>
            <person name="Korhonen P.K."/>
            <person name="Edoardo P."/>
            <person name="Giuseppe L.R."/>
            <person name="Gasser R.B."/>
        </authorList>
    </citation>
    <scope>NUCLEOTIDE SEQUENCE [LARGE SCALE GENOMIC DNA]</scope>
    <source>
        <strain evidence="13">ISS2496</strain>
    </source>
</reference>
<evidence type="ECO:0000259" key="10">
    <source>
        <dbReference type="PROSITE" id="PS50004"/>
    </source>
</evidence>
<dbReference type="EMBL" id="JYDQ01000006">
    <property type="protein sequence ID" value="KRY22848.1"/>
    <property type="molecule type" value="Genomic_DNA"/>
</dbReference>
<dbReference type="GO" id="GO:0061669">
    <property type="term" value="P:spontaneous neurotransmitter secretion"/>
    <property type="evidence" value="ECO:0007669"/>
    <property type="project" value="TreeGrafter"/>
</dbReference>
<feature type="domain" description="C2" evidence="10">
    <location>
        <begin position="678"/>
        <end position="811"/>
    </location>
</feature>
<feature type="region of interest" description="Disordered" evidence="9">
    <location>
        <begin position="275"/>
        <end position="306"/>
    </location>
</feature>
<dbReference type="InterPro" id="IPR013083">
    <property type="entry name" value="Znf_RING/FYVE/PHD"/>
</dbReference>
<evidence type="ECO:0000256" key="7">
    <source>
        <dbReference type="ARBA" id="ARBA00034103"/>
    </source>
</evidence>
<comment type="caution">
    <text evidence="13">The sequence shown here is derived from an EMBL/GenBank/DDBJ whole genome shotgun (WGS) entry which is preliminary data.</text>
</comment>
<evidence type="ECO:0000259" key="12">
    <source>
        <dbReference type="PROSITE" id="PS50916"/>
    </source>
</evidence>
<dbReference type="InterPro" id="IPR035892">
    <property type="entry name" value="C2_domain_sf"/>
</dbReference>
<feature type="compositionally biased region" description="Polar residues" evidence="9">
    <location>
        <begin position="363"/>
        <end position="372"/>
    </location>
</feature>
<dbReference type="InterPro" id="IPR047022">
    <property type="entry name" value="Rabphilin_Doc2_C2A"/>
</dbReference>
<dbReference type="GO" id="GO:0006887">
    <property type="term" value="P:exocytosis"/>
    <property type="evidence" value="ECO:0007669"/>
    <property type="project" value="TreeGrafter"/>
</dbReference>
<sequence>MTSCLVFIIAYSYNQCLTSDQCTFCKHYLAFTISNQIQHQQYCNVKTECFEVVLSVNNVIFSVQTIITMRKKDYHISESTKMPGKQSSWICPSDRFLILRSQLSAGWSVWSDTQRADKSTISDNEMQQIKDVIARAEHIEENEQRRIGKLVERLDRMKKMAAGNGINQCMLCGAKFGMIGTRSFASFCHDCNKYVCQKNCGLETLDSNGQTIYLCKLCSETREMWKKSGAWFYKGIPNFIKDTGLRSKSNDVSVSNSDDRSGFDTVSLTSMDSRCSKESLPSWSGKAKHAKRLLPTPPSESHIRPSQPRWAIISQSIQSFDKCVDSSSEEEEEDSKDEQETEEDIDQNNENLNRSLFLDDSDTPYSRQSSCLSELDNSKPLSELESPELKRLSEEEKRTTDDVKGETEIYDSKSSISEVAVHSDSPVQSCTNSSSRYTMEIAEDSDASIALSTSVHDQATSEVNKIADQLADCSMNKPYATTTLQHSDSAKSFDSSLYDSSPDNDIKRNMSLDKNALDKPVHEEYSTEQCSNGFSSPTASFGSLEYSLLYDETEEMLVVTIFQASNLPAMDSNGFSDPYVKLHLLPLANKSTKLRTSTKWKTLNPRWNERLIYYGMSKDDLRKKTLRLMVLDQDRIGSDFLGETRAPLKRLQSGKEKYFNVYLEKQMPVEKCDEFTEERGKILLALCYDLQNKLLAVEVVRCAELVGMDSTGYSDPYVKLTLKPGALKSYHVKTEVKKKTLNPEYNRVFQFPVSYDELAKKSLDVEVWDKDVGKLDDFIGSVTLSANAKSDRLKHWIECIQNPNKRIKKWHKLTGKV</sequence>
<evidence type="ECO:0000256" key="3">
    <source>
        <dbReference type="ARBA" id="ARBA00022771"/>
    </source>
</evidence>
<gene>
    <name evidence="13" type="primary">Doc2b</name>
    <name evidence="13" type="ORF">T12_6599</name>
</gene>
<keyword evidence="14" id="KW-1185">Reference proteome</keyword>
<keyword evidence="2" id="KW-0677">Repeat</keyword>
<evidence type="ECO:0000256" key="6">
    <source>
        <dbReference type="ARBA" id="ARBA00023018"/>
    </source>
</evidence>
<dbReference type="Pfam" id="PF00168">
    <property type="entry name" value="C2"/>
    <property type="match status" value="2"/>
</dbReference>
<dbReference type="Gene3D" id="3.30.40.10">
    <property type="entry name" value="Zinc/RING finger domain, C3HC4 (zinc finger)"/>
    <property type="match status" value="1"/>
</dbReference>
<dbReference type="GO" id="GO:0098793">
    <property type="term" value="C:presynapse"/>
    <property type="evidence" value="ECO:0007669"/>
    <property type="project" value="GOC"/>
</dbReference>
<feature type="compositionally biased region" description="Basic and acidic residues" evidence="9">
    <location>
        <begin position="387"/>
        <end position="411"/>
    </location>
</feature>
<feature type="compositionally biased region" description="Polar residues" evidence="9">
    <location>
        <begin position="491"/>
        <end position="503"/>
    </location>
</feature>
<feature type="region of interest" description="Disordered" evidence="9">
    <location>
        <begin position="321"/>
        <end position="432"/>
    </location>
</feature>
<evidence type="ECO:0000259" key="11">
    <source>
        <dbReference type="PROSITE" id="PS50178"/>
    </source>
</evidence>
<feature type="compositionally biased region" description="Basic and acidic residues" evidence="9">
    <location>
        <begin position="504"/>
        <end position="525"/>
    </location>
</feature>
<feature type="domain" description="RabBD" evidence="12">
    <location>
        <begin position="115"/>
        <end position="235"/>
    </location>
</feature>
<dbReference type="InterPro" id="IPR043566">
    <property type="entry name" value="Rabphilin/DOC2/Noc2"/>
</dbReference>
<dbReference type="PROSITE" id="PS50004">
    <property type="entry name" value="C2"/>
    <property type="match status" value="2"/>
</dbReference>
<feature type="domain" description="C2" evidence="10">
    <location>
        <begin position="540"/>
        <end position="662"/>
    </location>
</feature>
<dbReference type="GO" id="GO:0008270">
    <property type="term" value="F:zinc ion binding"/>
    <property type="evidence" value="ECO:0007669"/>
    <property type="project" value="UniProtKB-KW"/>
</dbReference>
<dbReference type="Gene3D" id="2.60.40.150">
    <property type="entry name" value="C2 domain"/>
    <property type="match status" value="2"/>
</dbReference>
<organism evidence="13 14">
    <name type="scientific">Trichinella patagoniensis</name>
    <dbReference type="NCBI Taxonomy" id="990121"/>
    <lineage>
        <taxon>Eukaryota</taxon>
        <taxon>Metazoa</taxon>
        <taxon>Ecdysozoa</taxon>
        <taxon>Nematoda</taxon>
        <taxon>Enoplea</taxon>
        <taxon>Dorylaimia</taxon>
        <taxon>Trichinellida</taxon>
        <taxon>Trichinellidae</taxon>
        <taxon>Trichinella</taxon>
    </lineage>
</organism>
<feature type="compositionally biased region" description="Acidic residues" evidence="9">
    <location>
        <begin position="327"/>
        <end position="347"/>
    </location>
</feature>
<dbReference type="STRING" id="990121.A0A0V1ADH4"/>
<accession>A0A0V1ADH4</accession>
<dbReference type="Proteomes" id="UP000054783">
    <property type="component" value="Unassembled WGS sequence"/>
</dbReference>
<dbReference type="InterPro" id="IPR017455">
    <property type="entry name" value="Znf_FYVE-rel"/>
</dbReference>
<keyword evidence="3 8" id="KW-0863">Zinc-finger</keyword>
<dbReference type="InterPro" id="IPR011011">
    <property type="entry name" value="Znf_FYVE_PHD"/>
</dbReference>
<dbReference type="InterPro" id="IPR010911">
    <property type="entry name" value="Rab_BD"/>
</dbReference>
<keyword evidence="5" id="KW-0106">Calcium</keyword>
<dbReference type="SMART" id="SM00239">
    <property type="entry name" value="C2"/>
    <property type="match status" value="2"/>
</dbReference>
<keyword evidence="4" id="KW-0862">Zinc</keyword>
<protein>
    <submittedName>
        <fullName evidence="13">Double C2-like domain-containing protein beta</fullName>
    </submittedName>
</protein>
<evidence type="ECO:0000256" key="4">
    <source>
        <dbReference type="ARBA" id="ARBA00022833"/>
    </source>
</evidence>
<dbReference type="PRINTS" id="PR00399">
    <property type="entry name" value="SYNAPTOTAGMN"/>
</dbReference>